<dbReference type="EMBL" id="JAFCLK010000041">
    <property type="protein sequence ID" value="MBR1140425.1"/>
    <property type="molecule type" value="Genomic_DNA"/>
</dbReference>
<comment type="caution">
    <text evidence="1">The sequence shown here is derived from an EMBL/GenBank/DDBJ whole genome shotgun (WGS) entry which is preliminary data.</text>
</comment>
<organism evidence="1 2">
    <name type="scientific">Bradyrhizobium denitrificans</name>
    <dbReference type="NCBI Taxonomy" id="2734912"/>
    <lineage>
        <taxon>Bacteria</taxon>
        <taxon>Pseudomonadati</taxon>
        <taxon>Pseudomonadota</taxon>
        <taxon>Alphaproteobacteria</taxon>
        <taxon>Hyphomicrobiales</taxon>
        <taxon>Nitrobacteraceae</taxon>
        <taxon>Bradyrhizobium</taxon>
    </lineage>
</organism>
<gene>
    <name evidence="1" type="ORF">JQ619_32185</name>
</gene>
<accession>A0ABS5GH03</accession>
<protein>
    <submittedName>
        <fullName evidence="1">Uncharacterized protein</fullName>
    </submittedName>
</protein>
<reference evidence="2" key="1">
    <citation type="journal article" date="2021" name="ISME J.">
        <title>Evolutionary origin and ecological implication of a unique nif island in free-living Bradyrhizobium lineages.</title>
        <authorList>
            <person name="Tao J."/>
        </authorList>
    </citation>
    <scope>NUCLEOTIDE SEQUENCE [LARGE SCALE GENOMIC DNA]</scope>
    <source>
        <strain evidence="2">SZCCT0094</strain>
    </source>
</reference>
<name>A0ABS5GH03_9BRAD</name>
<evidence type="ECO:0000313" key="1">
    <source>
        <dbReference type="EMBL" id="MBR1140425.1"/>
    </source>
</evidence>
<proteinExistence type="predicted"/>
<sequence>MDELERQLLDALSQLPPVKPGKPIDPEDLRRAERRGTCEASRFLAENPSKESIQTAWKMHEFELHIFDDSPVDFTYYDAYLKTLEKRATVPLLAEEQTARPILTVMADLGIGPLLWLNWNGDDARGVGGRCCDAGYRCGIHPMSDTLSDAFGKWIAEFQNAHWTEGTLVNRDDPISDYLVRPKIILNWPDFHTRGLELAQRLKEEVGAAFRVIYEKPREDPARRIDERREVLDDGSVVPLAPRA</sequence>
<dbReference type="Proteomes" id="UP001314635">
    <property type="component" value="Unassembled WGS sequence"/>
</dbReference>
<dbReference type="RefSeq" id="WP_172236138.1">
    <property type="nucleotide sequence ID" value="NZ_JABFDP010000006.1"/>
</dbReference>
<evidence type="ECO:0000313" key="2">
    <source>
        <dbReference type="Proteomes" id="UP001314635"/>
    </source>
</evidence>
<keyword evidence="2" id="KW-1185">Reference proteome</keyword>